<gene>
    <name evidence="1" type="ORF">KMW28_14350</name>
</gene>
<evidence type="ECO:0000313" key="2">
    <source>
        <dbReference type="Proteomes" id="UP000678679"/>
    </source>
</evidence>
<sequence length="48" mass="5273">MDTNKGGTMKPIAAISKYVIASMLVGVYEIPLIRHNNKQLLLSIQQSS</sequence>
<dbReference type="RefSeq" id="WP_169665165.1">
    <property type="nucleotide sequence ID" value="NZ_CP076132.1"/>
</dbReference>
<proteinExistence type="predicted"/>
<dbReference type="Proteomes" id="UP000678679">
    <property type="component" value="Chromosome 1"/>
</dbReference>
<dbReference type="AlphaFoldDB" id="A0AAX1N4N5"/>
<reference evidence="1 2" key="1">
    <citation type="submission" date="2021-05" db="EMBL/GenBank/DDBJ databases">
        <title>Comparative genomic studies on the polysaccharide-degrading batcterial strains of the Flammeovirga genus.</title>
        <authorList>
            <person name="Zewei F."/>
            <person name="Zheng Z."/>
            <person name="Yu L."/>
            <person name="Ruyue G."/>
            <person name="Yanhong M."/>
            <person name="Yuanyuan C."/>
            <person name="Jingyan G."/>
            <person name="Wenjun H."/>
        </authorList>
    </citation>
    <scope>NUCLEOTIDE SEQUENCE [LARGE SCALE GENOMIC DNA]</scope>
    <source>
        <strain evidence="1 2">NBRC:100898</strain>
    </source>
</reference>
<organism evidence="1 2">
    <name type="scientific">Flammeovirga yaeyamensis</name>
    <dbReference type="NCBI Taxonomy" id="367791"/>
    <lineage>
        <taxon>Bacteria</taxon>
        <taxon>Pseudomonadati</taxon>
        <taxon>Bacteroidota</taxon>
        <taxon>Cytophagia</taxon>
        <taxon>Cytophagales</taxon>
        <taxon>Flammeovirgaceae</taxon>
        <taxon>Flammeovirga</taxon>
    </lineage>
</organism>
<name>A0AAX1N4N5_9BACT</name>
<dbReference type="EMBL" id="CP076132">
    <property type="protein sequence ID" value="QWG00833.1"/>
    <property type="molecule type" value="Genomic_DNA"/>
</dbReference>
<protein>
    <submittedName>
        <fullName evidence="1">Uncharacterized protein</fullName>
    </submittedName>
</protein>
<keyword evidence="2" id="KW-1185">Reference proteome</keyword>
<evidence type="ECO:0000313" key="1">
    <source>
        <dbReference type="EMBL" id="QWG00833.1"/>
    </source>
</evidence>
<dbReference type="KEGG" id="fya:KMW28_14350"/>
<accession>A0AAX1N4N5</accession>